<dbReference type="InterPro" id="IPR011011">
    <property type="entry name" value="Znf_FYVE_PHD"/>
</dbReference>
<dbReference type="Pfam" id="PF02301">
    <property type="entry name" value="HORMA"/>
    <property type="match status" value="1"/>
</dbReference>
<accession>A0AB34KZ74</accession>
<dbReference type="Proteomes" id="UP000803884">
    <property type="component" value="Unassembled WGS sequence"/>
</dbReference>
<sequence length="757" mass="84394">MANVQMARQRNVQRQTVTATQVNLVQSLCLVQTMLHGGLSTLLYLRGLFPDRAFEQRIYQMQDTVLPYEDFAAGRMPTSGDDAFKPYTKLPVLLRARSKRADQFLDWLEKGVMRELESGQLRAVQVLVHPASESRNEVLETYTFTIHYTTSEKGERTPSGLATSASKHETFMSDANNTSLQQLFRKVADMCNDLPALPSQRMISMSLIYDGETVKSRLVDGFMLCEDSDLFFASSEDWQPYSEALSFASGHHNSNLKISGLQPKADQNSQYQQVPDRVAFIHKVSRYIDVSKPSHHSTQNLRPQKPSERPETPLRNITLSPFGSKKSHTAKSPSSRVTRGRMTKEASLSLGGRDTQQSLVNNMNDDLHGMMQPEQITQGDTQTQGVFNSTDTFPDASTATPTTIRALVLGPDEIETPFKIAAYSLRSATRKRVQSKKLELQSEVVALAQKAGGTTASGEIIVCQCGLRKEEGDMVQCFSCMSWQHLHCYGYVGNEDPRLHEEHLHICYGCILAESDADAFAALQQLTTERRVMYRVFQYGLRSKSDLSNDLDIEQKTASDLHNRVRKERFVTQAAKSHKSGYRATGKALFVPAQDEAMIRTILNTFFDPMTHIKHHYDILLDERSVAKVAQINQGLLLAMRKDLPEPAARHNSKLNSMTPTSAGSEPVSPSISSLMEADMASATLHETPAMKSRRLTQTAKRKAVTTEEGSTVAETTATPLRSQRRFGSLQTVGMINAGGESSPMSSHASVSRRKRR</sequence>
<evidence type="ECO:0000313" key="8">
    <source>
        <dbReference type="EMBL" id="KAL1588846.1"/>
    </source>
</evidence>
<evidence type="ECO:0000256" key="3">
    <source>
        <dbReference type="ARBA" id="ARBA00022454"/>
    </source>
</evidence>
<evidence type="ECO:0000256" key="6">
    <source>
        <dbReference type="SAM" id="MobiDB-lite"/>
    </source>
</evidence>
<dbReference type="Pfam" id="PF20826">
    <property type="entry name" value="PHD_5"/>
    <property type="match status" value="1"/>
</dbReference>
<dbReference type="PROSITE" id="PS50815">
    <property type="entry name" value="HORMA"/>
    <property type="match status" value="1"/>
</dbReference>
<evidence type="ECO:0000256" key="2">
    <source>
        <dbReference type="ARBA" id="ARBA00004286"/>
    </source>
</evidence>
<keyword evidence="5" id="KW-0469">Meiosis</keyword>
<comment type="caution">
    <text evidence="8">The sequence shown here is derived from an EMBL/GenBank/DDBJ whole genome shotgun (WGS) entry which is preliminary data.</text>
</comment>
<evidence type="ECO:0000256" key="5">
    <source>
        <dbReference type="ARBA" id="ARBA00023254"/>
    </source>
</evidence>
<feature type="region of interest" description="Disordered" evidence="6">
    <location>
        <begin position="693"/>
        <end position="757"/>
    </location>
</feature>
<feature type="compositionally biased region" description="Polar residues" evidence="6">
    <location>
        <begin position="654"/>
        <end position="671"/>
    </location>
</feature>
<dbReference type="SUPFAM" id="SSF56019">
    <property type="entry name" value="The spindle assembly checkpoint protein mad2"/>
    <property type="match status" value="1"/>
</dbReference>
<feature type="region of interest" description="Disordered" evidence="6">
    <location>
        <begin position="649"/>
        <end position="671"/>
    </location>
</feature>
<keyword evidence="9" id="KW-1185">Reference proteome</keyword>
<dbReference type="PANTHER" id="PTHR48225">
    <property type="entry name" value="HORMA DOMAIN-CONTAINING PROTEIN 1"/>
    <property type="match status" value="1"/>
</dbReference>
<reference evidence="8 9" key="1">
    <citation type="journal article" date="2020" name="Microbiol. Resour. Announc.">
        <title>Draft Genome Sequence of a Cladosporium Species Isolated from the Mesophotic Ascidian Didemnum maculosum.</title>
        <authorList>
            <person name="Gioti A."/>
            <person name="Siaperas R."/>
            <person name="Nikolaivits E."/>
            <person name="Le Goff G."/>
            <person name="Ouazzani J."/>
            <person name="Kotoulas G."/>
            <person name="Topakas E."/>
        </authorList>
    </citation>
    <scope>NUCLEOTIDE SEQUENCE [LARGE SCALE GENOMIC DNA]</scope>
    <source>
        <strain evidence="8 9">TM138-S3</strain>
    </source>
</reference>
<dbReference type="InterPro" id="IPR051294">
    <property type="entry name" value="HORMA_MeioticProgression"/>
</dbReference>
<protein>
    <recommendedName>
        <fullName evidence="7">HORMA domain-containing protein</fullName>
    </recommendedName>
</protein>
<evidence type="ECO:0000256" key="4">
    <source>
        <dbReference type="ARBA" id="ARBA00023242"/>
    </source>
</evidence>
<evidence type="ECO:0000256" key="1">
    <source>
        <dbReference type="ARBA" id="ARBA00004123"/>
    </source>
</evidence>
<dbReference type="InterPro" id="IPR003511">
    <property type="entry name" value="HORMA_dom"/>
</dbReference>
<dbReference type="Gene3D" id="3.30.900.10">
    <property type="entry name" value="HORMA domain"/>
    <property type="match status" value="1"/>
</dbReference>
<dbReference type="AlphaFoldDB" id="A0AB34KZ74"/>
<proteinExistence type="predicted"/>
<feature type="compositionally biased region" description="Basic residues" evidence="6">
    <location>
        <begin position="693"/>
        <end position="704"/>
    </location>
</feature>
<feature type="compositionally biased region" description="Polar residues" evidence="6">
    <location>
        <begin position="708"/>
        <end position="722"/>
    </location>
</feature>
<evidence type="ECO:0000259" key="7">
    <source>
        <dbReference type="PROSITE" id="PS50815"/>
    </source>
</evidence>
<dbReference type="SUPFAM" id="SSF57903">
    <property type="entry name" value="FYVE/PHD zinc finger"/>
    <property type="match status" value="1"/>
</dbReference>
<evidence type="ECO:0000313" key="9">
    <source>
        <dbReference type="Proteomes" id="UP000803884"/>
    </source>
</evidence>
<dbReference type="GO" id="GO:0005694">
    <property type="term" value="C:chromosome"/>
    <property type="evidence" value="ECO:0007669"/>
    <property type="project" value="UniProtKB-SubCell"/>
</dbReference>
<dbReference type="InterPro" id="IPR036570">
    <property type="entry name" value="HORMA_dom_sf"/>
</dbReference>
<dbReference type="PANTHER" id="PTHR48225:SF7">
    <property type="entry name" value="MEIOSIS-SPECIFIC PROTEIN HOP1"/>
    <property type="match status" value="1"/>
</dbReference>
<gene>
    <name evidence="8" type="ORF">WHR41_02428</name>
</gene>
<keyword evidence="3" id="KW-0158">Chromosome</keyword>
<keyword evidence="4" id="KW-0539">Nucleus</keyword>
<dbReference type="GeneID" id="96003872"/>
<feature type="domain" description="HORMA" evidence="7">
    <location>
        <begin position="25"/>
        <end position="258"/>
    </location>
</feature>
<name>A0AB34KZ74_9PEZI</name>
<organism evidence="8 9">
    <name type="scientific">Cladosporium halotolerans</name>
    <dbReference type="NCBI Taxonomy" id="1052096"/>
    <lineage>
        <taxon>Eukaryota</taxon>
        <taxon>Fungi</taxon>
        <taxon>Dikarya</taxon>
        <taxon>Ascomycota</taxon>
        <taxon>Pezizomycotina</taxon>
        <taxon>Dothideomycetes</taxon>
        <taxon>Dothideomycetidae</taxon>
        <taxon>Cladosporiales</taxon>
        <taxon>Cladosporiaceae</taxon>
        <taxon>Cladosporium</taxon>
    </lineage>
</organism>
<dbReference type="Gene3D" id="3.30.40.10">
    <property type="entry name" value="Zinc/RING finger domain, C3HC4 (zinc finger)"/>
    <property type="match status" value="1"/>
</dbReference>
<dbReference type="GO" id="GO:0051321">
    <property type="term" value="P:meiotic cell cycle"/>
    <property type="evidence" value="ECO:0007669"/>
    <property type="project" value="UniProtKB-KW"/>
</dbReference>
<dbReference type="EMBL" id="JAAQHG020000006">
    <property type="protein sequence ID" value="KAL1588846.1"/>
    <property type="molecule type" value="Genomic_DNA"/>
</dbReference>
<feature type="region of interest" description="Disordered" evidence="6">
    <location>
        <begin position="291"/>
        <end position="357"/>
    </location>
</feature>
<dbReference type="InterPro" id="IPR013083">
    <property type="entry name" value="Znf_RING/FYVE/PHD"/>
</dbReference>
<dbReference type="GO" id="GO:0005634">
    <property type="term" value="C:nucleus"/>
    <property type="evidence" value="ECO:0007669"/>
    <property type="project" value="UniProtKB-SubCell"/>
</dbReference>
<dbReference type="RefSeq" id="XP_069231951.1">
    <property type="nucleotide sequence ID" value="XM_069371034.1"/>
</dbReference>
<comment type="subcellular location">
    <subcellularLocation>
        <location evidence="2">Chromosome</location>
    </subcellularLocation>
    <subcellularLocation>
        <location evidence="1">Nucleus</location>
    </subcellularLocation>
</comment>